<name>A0ABM7VBA5_9BACT</name>
<dbReference type="EMBL" id="AP025292">
    <property type="protein sequence ID" value="BDC98200.1"/>
    <property type="molecule type" value="Genomic_DNA"/>
</dbReference>
<evidence type="ECO:0000313" key="4">
    <source>
        <dbReference type="Proteomes" id="UP001354989"/>
    </source>
</evidence>
<feature type="transmembrane region" description="Helical" evidence="2">
    <location>
        <begin position="465"/>
        <end position="486"/>
    </location>
</feature>
<evidence type="ECO:0000256" key="2">
    <source>
        <dbReference type="SAM" id="Phobius"/>
    </source>
</evidence>
<dbReference type="Proteomes" id="UP001354989">
    <property type="component" value="Chromosome"/>
</dbReference>
<accession>A0ABM7VBA5</accession>
<reference evidence="3 4" key="1">
    <citation type="submission" date="2021-12" db="EMBL/GenBank/DDBJ databases">
        <title>Genome sequencing of bacteria with rrn-lacking chromosome and rrn-plasmid.</title>
        <authorList>
            <person name="Anda M."/>
            <person name="Iwasaki W."/>
        </authorList>
    </citation>
    <scope>NUCLEOTIDE SEQUENCE [LARGE SCALE GENOMIC DNA]</scope>
    <source>
        <strain evidence="3 4">NBRC 101262</strain>
    </source>
</reference>
<proteinExistence type="predicted"/>
<organism evidence="3 4">
    <name type="scientific">Persicobacter psychrovividus</name>
    <dbReference type="NCBI Taxonomy" id="387638"/>
    <lineage>
        <taxon>Bacteria</taxon>
        <taxon>Pseudomonadati</taxon>
        <taxon>Bacteroidota</taxon>
        <taxon>Cytophagia</taxon>
        <taxon>Cytophagales</taxon>
        <taxon>Persicobacteraceae</taxon>
        <taxon>Persicobacter</taxon>
    </lineage>
</organism>
<dbReference type="RefSeq" id="WP_332920853.1">
    <property type="nucleotide sequence ID" value="NZ_AP025292.1"/>
</dbReference>
<dbReference type="PANTHER" id="PTHR40940:SF2">
    <property type="entry name" value="BATD"/>
    <property type="match status" value="1"/>
</dbReference>
<sequence>MERNWKLNHVLFVLALLLLPLYTFAQNEKVSLELGSSSVAKNQMFTITIKVENGRMKSHTNFPQIDGFVMQGTSSSSSTNYINGQMSSSESLIQNYAPTKEGKFRLPPFKMEVNGQTLSSSGTTITVGPARQRRRSRGFDPFGSDPFDDFFGRRNTQPQEFVDVKDDAFFALTTSKNQIYVGEGVNVNLAFYVAANNQAPMDFYQLPEQVQEMVKKIKPASCWEENFNIDRINGVPVTINGKSYTQYRMYQATYFPLNAGELKFPSLSLKMIKYKVAKQQTFFGNNKKEDYKTFKSPAKTVKVIELPEHPLKDKVSVGRFRLSEKLSRDKLDAGKSFEYSFTVNGQGNIASINKPILVKTKDIEFYPPNIRQNINRNNNRISGSKTFTYYGIPREPGTYKLSDFFYWVYFDPSKQAYDTLRPRKTITVTGQSQKFVTIESNNLGEFYNRIGKDDNELEALEPVNYWQWIGNILIVLAVTGTAVLLIRKN</sequence>
<keyword evidence="2" id="KW-0472">Membrane</keyword>
<keyword evidence="2" id="KW-1133">Transmembrane helix</keyword>
<evidence type="ECO:0000256" key="1">
    <source>
        <dbReference type="SAM" id="MobiDB-lite"/>
    </source>
</evidence>
<dbReference type="Pfam" id="PF13584">
    <property type="entry name" value="BatD"/>
    <property type="match status" value="2"/>
</dbReference>
<keyword evidence="2" id="KW-0812">Transmembrane</keyword>
<protein>
    <recommendedName>
        <fullName evidence="5">Oxygen tolerance protein BatD</fullName>
    </recommendedName>
</protein>
<evidence type="ECO:0008006" key="5">
    <source>
        <dbReference type="Google" id="ProtNLM"/>
    </source>
</evidence>
<gene>
    <name evidence="3" type="ORF">PEPS_04810</name>
</gene>
<dbReference type="InterPro" id="IPR025738">
    <property type="entry name" value="BatD"/>
</dbReference>
<feature type="region of interest" description="Disordered" evidence="1">
    <location>
        <begin position="120"/>
        <end position="139"/>
    </location>
</feature>
<evidence type="ECO:0000313" key="3">
    <source>
        <dbReference type="EMBL" id="BDC98200.1"/>
    </source>
</evidence>
<dbReference type="PANTHER" id="PTHR40940">
    <property type="entry name" value="PROTEIN BATD-RELATED"/>
    <property type="match status" value="1"/>
</dbReference>
<keyword evidence="4" id="KW-1185">Reference proteome</keyword>